<dbReference type="NCBIfam" id="TIGR03409">
    <property type="entry name" value="urea_trans_UrtB"/>
    <property type="match status" value="1"/>
</dbReference>
<dbReference type="GO" id="GO:0022857">
    <property type="term" value="F:transmembrane transporter activity"/>
    <property type="evidence" value="ECO:0007669"/>
    <property type="project" value="InterPro"/>
</dbReference>
<organism evidence="11 12">
    <name type="scientific">Billgrantia montanilacus</name>
    <dbReference type="NCBI Taxonomy" id="2282305"/>
    <lineage>
        <taxon>Bacteria</taxon>
        <taxon>Pseudomonadati</taxon>
        <taxon>Pseudomonadota</taxon>
        <taxon>Gammaproteobacteria</taxon>
        <taxon>Oceanospirillales</taxon>
        <taxon>Halomonadaceae</taxon>
        <taxon>Billgrantia</taxon>
    </lineage>
</organism>
<comment type="caution">
    <text evidence="11">The sequence shown here is derived from an EMBL/GenBank/DDBJ whole genome shotgun (WGS) entry which is preliminary data.</text>
</comment>
<feature type="transmembrane region" description="Helical" evidence="9">
    <location>
        <begin position="323"/>
        <end position="343"/>
    </location>
</feature>
<feature type="transmembrane region" description="Helical" evidence="9">
    <location>
        <begin position="407"/>
        <end position="424"/>
    </location>
</feature>
<feature type="transmembrane region" description="Helical" evidence="9">
    <location>
        <begin position="453"/>
        <end position="472"/>
    </location>
</feature>
<keyword evidence="7 9" id="KW-0472">Membrane</keyword>
<evidence type="ECO:0000256" key="1">
    <source>
        <dbReference type="ARBA" id="ARBA00004429"/>
    </source>
</evidence>
<protein>
    <submittedName>
        <fullName evidence="11">Urea ABC transporter permease subunit UrtB</fullName>
    </submittedName>
</protein>
<evidence type="ECO:0000256" key="5">
    <source>
        <dbReference type="ARBA" id="ARBA00022970"/>
    </source>
</evidence>
<evidence type="ECO:0000256" key="10">
    <source>
        <dbReference type="SAM" id="SignalP"/>
    </source>
</evidence>
<dbReference type="RefSeq" id="WP_114478965.1">
    <property type="nucleotide sequence ID" value="NZ_QPII01000006.1"/>
</dbReference>
<dbReference type="OrthoDB" id="9807115at2"/>
<evidence type="ECO:0000256" key="9">
    <source>
        <dbReference type="SAM" id="Phobius"/>
    </source>
</evidence>
<evidence type="ECO:0000256" key="6">
    <source>
        <dbReference type="ARBA" id="ARBA00022989"/>
    </source>
</evidence>
<gene>
    <name evidence="11" type="primary">urtB</name>
    <name evidence="11" type="ORF">DU505_10660</name>
</gene>
<dbReference type="PANTHER" id="PTHR11795">
    <property type="entry name" value="BRANCHED-CHAIN AMINO ACID TRANSPORT SYSTEM PERMEASE PROTEIN LIVH"/>
    <property type="match status" value="1"/>
</dbReference>
<feature type="transmembrane region" description="Helical" evidence="9">
    <location>
        <begin position="268"/>
        <end position="295"/>
    </location>
</feature>
<dbReference type="GO" id="GO:0005886">
    <property type="term" value="C:plasma membrane"/>
    <property type="evidence" value="ECO:0007669"/>
    <property type="project" value="UniProtKB-SubCell"/>
</dbReference>
<feature type="chain" id="PRO_5016736226" evidence="10">
    <location>
        <begin position="46"/>
        <end position="557"/>
    </location>
</feature>
<keyword evidence="2" id="KW-0813">Transport</keyword>
<dbReference type="CDD" id="cd06582">
    <property type="entry name" value="TM_PBP1_LivH_like"/>
    <property type="match status" value="1"/>
</dbReference>
<feature type="transmembrane region" description="Helical" evidence="9">
    <location>
        <begin position="492"/>
        <end position="515"/>
    </location>
</feature>
<comment type="subcellular location">
    <subcellularLocation>
        <location evidence="1">Cell inner membrane</location>
        <topology evidence="1">Multi-pass membrane protein</topology>
    </subcellularLocation>
</comment>
<feature type="signal peptide" evidence="10">
    <location>
        <begin position="1"/>
        <end position="45"/>
    </location>
</feature>
<dbReference type="PANTHER" id="PTHR11795:SF447">
    <property type="entry name" value="ABC TRANSPORTER PERMEASE PROTEIN"/>
    <property type="match status" value="1"/>
</dbReference>
<evidence type="ECO:0000313" key="11">
    <source>
        <dbReference type="EMBL" id="RCV89488.1"/>
    </source>
</evidence>
<evidence type="ECO:0000313" key="12">
    <source>
        <dbReference type="Proteomes" id="UP000252405"/>
    </source>
</evidence>
<evidence type="ECO:0000256" key="8">
    <source>
        <dbReference type="ARBA" id="ARBA00037998"/>
    </source>
</evidence>
<dbReference type="AlphaFoldDB" id="A0A368TXS0"/>
<feature type="transmembrane region" description="Helical" evidence="9">
    <location>
        <begin position="522"/>
        <end position="540"/>
    </location>
</feature>
<comment type="similarity">
    <text evidence="8">Belongs to the binding-protein-dependent transport system permease family. LivHM subfamily.</text>
</comment>
<keyword evidence="5" id="KW-0029">Amino-acid transport</keyword>
<evidence type="ECO:0000256" key="2">
    <source>
        <dbReference type="ARBA" id="ARBA00022448"/>
    </source>
</evidence>
<dbReference type="Proteomes" id="UP000252405">
    <property type="component" value="Unassembled WGS sequence"/>
</dbReference>
<keyword evidence="3" id="KW-1003">Cell membrane</keyword>
<dbReference type="EMBL" id="QPII01000006">
    <property type="protein sequence ID" value="RCV89488.1"/>
    <property type="molecule type" value="Genomic_DNA"/>
</dbReference>
<dbReference type="InterPro" id="IPR052157">
    <property type="entry name" value="BCAA_transport_permease"/>
</dbReference>
<dbReference type="GO" id="GO:0006865">
    <property type="term" value="P:amino acid transport"/>
    <property type="evidence" value="ECO:0007669"/>
    <property type="project" value="UniProtKB-KW"/>
</dbReference>
<evidence type="ECO:0000256" key="4">
    <source>
        <dbReference type="ARBA" id="ARBA00022692"/>
    </source>
</evidence>
<keyword evidence="4 9" id="KW-0812">Transmembrane</keyword>
<dbReference type="InterPro" id="IPR001851">
    <property type="entry name" value="ABC_transp_permease"/>
</dbReference>
<dbReference type="InterPro" id="IPR017779">
    <property type="entry name" value="ABC_UrtB_bac"/>
</dbReference>
<keyword evidence="6 9" id="KW-1133">Transmembrane helix</keyword>
<keyword evidence="12" id="KW-1185">Reference proteome</keyword>
<evidence type="ECO:0000256" key="7">
    <source>
        <dbReference type="ARBA" id="ARBA00023136"/>
    </source>
</evidence>
<name>A0A368TXS0_9GAMM</name>
<evidence type="ECO:0000256" key="3">
    <source>
        <dbReference type="ARBA" id="ARBA00022475"/>
    </source>
</evidence>
<proteinExistence type="inferred from homology"/>
<sequence length="557" mass="59521">MRIFPLPWPVAVKASAGSVAGRPSRCLVLLILLLSLCLTAVAAQAQSPDAAEDAVALELLEALDVDSYPAKGEAIDAIVQSDDPRARDWLSALLDGRLQRADDGRFVVVLDNRGREWPVEDALSGEALGQMSRRELDRIGINNALRNQLRSAIAVVDLYSADLALRRASAERLLGEVDADLAEPLAGVIEQEEDRQARARLIQALAIHRLEQGDIDAVADLKGSLHPRVRVALNRAVMGDDQVVADAAQAALNSIEQNLRINRGLETLYFGLSLGSVLVLAAIGLAITFGVMGVINMAHGELIMLGAYTTWAMQQLLPGQPGLALILSIPAGFLVAALMGIAIERGVIQFLKGRPLETLLATFGISLILQQLVRTGISPLNRTVITPEWMSGSLVINDALSLTLNRMVVLGFALVVFAGLMLVMRRTRLGLEVRAVTQNRAMARSMGIRATRVDILTFALGSGVAGLAGVALSQLTNVGPNLGQNYIIDSFMVVVFGGVGNLWGTLVAGLSLGVINQILEPWAGAVLAKIIVLVFIILFIQKRPRGLFPQKGRAAEG</sequence>
<dbReference type="Pfam" id="PF02653">
    <property type="entry name" value="BPD_transp_2"/>
    <property type="match status" value="1"/>
</dbReference>
<reference evidence="11 12" key="1">
    <citation type="submission" date="2018-07" db="EMBL/GenBank/DDBJ databases">
        <title>Halomonas montanilacus sp. nov., isolated from Lake Pengyan on Tibetan Plateau.</title>
        <authorList>
            <person name="Lu H."/>
            <person name="Xing P."/>
            <person name="Wu Q."/>
        </authorList>
    </citation>
    <scope>NUCLEOTIDE SEQUENCE [LARGE SCALE GENOMIC DNA]</scope>
    <source>
        <strain evidence="11 12">PYC7W</strain>
    </source>
</reference>
<accession>A0A368TXS0</accession>
<keyword evidence="10" id="KW-0732">Signal</keyword>